<comment type="caution">
    <text evidence="3">The sequence shown here is derived from an EMBL/GenBank/DDBJ whole genome shotgun (WGS) entry which is preliminary data.</text>
</comment>
<feature type="compositionally biased region" description="Low complexity" evidence="1">
    <location>
        <begin position="1066"/>
        <end position="1085"/>
    </location>
</feature>
<feature type="compositionally biased region" description="Basic and acidic residues" evidence="1">
    <location>
        <begin position="682"/>
        <end position="699"/>
    </location>
</feature>
<evidence type="ECO:0000256" key="1">
    <source>
        <dbReference type="SAM" id="MobiDB-lite"/>
    </source>
</evidence>
<proteinExistence type="predicted"/>
<feature type="compositionally biased region" description="Basic and acidic residues" evidence="1">
    <location>
        <begin position="718"/>
        <end position="752"/>
    </location>
</feature>
<dbReference type="Proteomes" id="UP000636709">
    <property type="component" value="Unassembled WGS sequence"/>
</dbReference>
<evidence type="ECO:0000313" key="4">
    <source>
        <dbReference type="Proteomes" id="UP000636709"/>
    </source>
</evidence>
<name>A0A835FSA3_9POAL</name>
<sequence>MSIRYRLFPVFRNPAAYGLLRRSPKQSLARLRFLPPLSLRPQEPWIVDVNRIGTLSSTEPPTSRTRAKRRRTGSRTLAAAPLVAWSDAGRAATVAAVPSPCRAPQAELRQPPTARPGCRKPCSHALASELTVSDEPRERGELTTQRGRPPGEAQRRGGPRMAHHAGAAEWGISVSFEGSPCPRTRVSVPFEGTLHPRMKFHPRAGHNDSTPSAINAGHDRTLRFTMTRMGHRSPPTEPGTVPLSQALPYHDVNHSMTDMPPHPPSIDTPRSNGWLTRKLEGAIPARTVHGMGSTVHLATSTPSPALLVFPYYEQHGTRCYAPLLDVRPHGRNQDKTPVHRQLACQVGDKCVARLCAWIPMAGFSRRRFPMGSNDSLPAGYEIRFESLRFQATGNGYLMHILPEGSDGRQAPPPTAAPRRRRRPGPRTRRARAARRVANANRAPSAREGDVSQFSIPAIEASSSLQMSVERFAPTQRFHYELDNAAAVHSSLARMGLGSQNRQPGYRWVPRRSNVAPDNSYSGSEGENVPNRSRHCLTCSDDSDDDYDPTRECFVINDDVSDGHTTGEEDNEDGTEDPVGAQPSDEQKQSLSEGEPHPRRQPRATHPHLGDGNASPPPNSNHGPAGQGGGRDMDARRAGRNDDLAPRTSQKLIAAAALLRAMPEPATPEGRKLHLEAQKLVEDAARQQDETSRGEHRGESSVRSPPPDDDMQARSQGNSHRDAARHHTDEPRTPEAEPLPARDARGTLDDGDARNVLNRMRLREEAWTHLPRRNGRNDDQDGLPEPTGTRVFSRIIRAAPIPSRFRQPTTITKYSGETDPRVWLNDYRLACQLGGATDDAMIIRNLSLHLADSARTWIEHLPPDGIHDWNDLVETFLGNFQGTVAPGSEMMDRQALHTDLRAIASQALHTHLQRARLFSGSRIRTFFTTSSSIVARFVAASVSREDAAAARVLLLLLLVVLFFFLRPSSMAAANAICYDAEAAWYSARVLPFSSSTPPHSSPDPAPPHQTLAERSKEGMVRARRLRPLRRRLLPRLCVFSLRANVLRRGACDLIVAGEGAGTRRTRSASAAAAAASTSRRAPAPLAATPPPASASVRSAIRLYFPSLLLRFPRC</sequence>
<feature type="region of interest" description="Disordered" evidence="1">
    <location>
        <begin position="402"/>
        <end position="448"/>
    </location>
</feature>
<dbReference type="OrthoDB" id="10674732at2759"/>
<feature type="region of interest" description="Disordered" evidence="1">
    <location>
        <begin position="769"/>
        <end position="789"/>
    </location>
</feature>
<keyword evidence="2" id="KW-1133">Transmembrane helix</keyword>
<dbReference type="PANTHER" id="PTHR33223">
    <property type="entry name" value="CCHC-TYPE DOMAIN-CONTAINING PROTEIN"/>
    <property type="match status" value="1"/>
</dbReference>
<feature type="region of interest" description="Disordered" evidence="1">
    <location>
        <begin position="496"/>
        <end position="533"/>
    </location>
</feature>
<keyword evidence="2" id="KW-0472">Membrane</keyword>
<keyword evidence="4" id="KW-1185">Reference proteome</keyword>
<feature type="region of interest" description="Disordered" evidence="1">
    <location>
        <begin position="54"/>
        <end position="75"/>
    </location>
</feature>
<gene>
    <name evidence="3" type="ORF">HU200_005968</name>
</gene>
<evidence type="ECO:0008006" key="5">
    <source>
        <dbReference type="Google" id="ProtNLM"/>
    </source>
</evidence>
<organism evidence="3 4">
    <name type="scientific">Digitaria exilis</name>
    <dbReference type="NCBI Taxonomy" id="1010633"/>
    <lineage>
        <taxon>Eukaryota</taxon>
        <taxon>Viridiplantae</taxon>
        <taxon>Streptophyta</taxon>
        <taxon>Embryophyta</taxon>
        <taxon>Tracheophyta</taxon>
        <taxon>Spermatophyta</taxon>
        <taxon>Magnoliopsida</taxon>
        <taxon>Liliopsida</taxon>
        <taxon>Poales</taxon>
        <taxon>Poaceae</taxon>
        <taxon>PACMAD clade</taxon>
        <taxon>Panicoideae</taxon>
        <taxon>Panicodae</taxon>
        <taxon>Paniceae</taxon>
        <taxon>Anthephorinae</taxon>
        <taxon>Digitaria</taxon>
    </lineage>
</organism>
<feature type="compositionally biased region" description="Basic and acidic residues" evidence="1">
    <location>
        <begin position="630"/>
        <end position="644"/>
    </location>
</feature>
<feature type="region of interest" description="Disordered" evidence="1">
    <location>
        <begin position="129"/>
        <end position="164"/>
    </location>
</feature>
<feature type="compositionally biased region" description="Polar residues" evidence="1">
    <location>
        <begin position="515"/>
        <end position="524"/>
    </location>
</feature>
<evidence type="ECO:0000313" key="3">
    <source>
        <dbReference type="EMBL" id="KAF8772253.1"/>
    </source>
</evidence>
<dbReference type="AlphaFoldDB" id="A0A835FSA3"/>
<feature type="compositionally biased region" description="Basic residues" evidence="1">
    <location>
        <begin position="417"/>
        <end position="434"/>
    </location>
</feature>
<protein>
    <recommendedName>
        <fullName evidence="5">Retrotransposon gag domain-containing protein</fullName>
    </recommendedName>
</protein>
<dbReference type="EMBL" id="JACEFO010000423">
    <property type="protein sequence ID" value="KAF8772253.1"/>
    <property type="molecule type" value="Genomic_DNA"/>
</dbReference>
<feature type="region of interest" description="Disordered" evidence="1">
    <location>
        <begin position="102"/>
        <end position="121"/>
    </location>
</feature>
<keyword evidence="2" id="KW-0812">Transmembrane</keyword>
<feature type="region of interest" description="Disordered" evidence="1">
    <location>
        <begin position="682"/>
        <end position="756"/>
    </location>
</feature>
<reference evidence="3" key="1">
    <citation type="submission" date="2020-07" db="EMBL/GenBank/DDBJ databases">
        <title>Genome sequence and genetic diversity analysis of an under-domesticated orphan crop, white fonio (Digitaria exilis).</title>
        <authorList>
            <person name="Bennetzen J.L."/>
            <person name="Chen S."/>
            <person name="Ma X."/>
            <person name="Wang X."/>
            <person name="Yssel A.E.J."/>
            <person name="Chaluvadi S.R."/>
            <person name="Johnson M."/>
            <person name="Gangashetty P."/>
            <person name="Hamidou F."/>
            <person name="Sanogo M.D."/>
            <person name="Zwaenepoel A."/>
            <person name="Wallace J."/>
            <person name="Van De Peer Y."/>
            <person name="Van Deynze A."/>
        </authorList>
    </citation>
    <scope>NUCLEOTIDE SEQUENCE</scope>
    <source>
        <tissue evidence="3">Leaves</tissue>
    </source>
</reference>
<dbReference type="PANTHER" id="PTHR33223:SF8">
    <property type="entry name" value="OS04G0172440 PROTEIN"/>
    <property type="match status" value="1"/>
</dbReference>
<feature type="region of interest" description="Disordered" evidence="1">
    <location>
        <begin position="994"/>
        <end position="1017"/>
    </location>
</feature>
<feature type="transmembrane region" description="Helical" evidence="2">
    <location>
        <begin position="947"/>
        <end position="964"/>
    </location>
</feature>
<accession>A0A835FSA3</accession>
<feature type="region of interest" description="Disordered" evidence="1">
    <location>
        <begin position="554"/>
        <end position="648"/>
    </location>
</feature>
<evidence type="ECO:0000256" key="2">
    <source>
        <dbReference type="SAM" id="Phobius"/>
    </source>
</evidence>
<feature type="region of interest" description="Disordered" evidence="1">
    <location>
        <begin position="1064"/>
        <end position="1090"/>
    </location>
</feature>